<keyword evidence="4 5" id="KW-0103">Bromodomain</keyword>
<dbReference type="PANTHER" id="PTHR23069">
    <property type="entry name" value="AAA DOMAIN-CONTAINING"/>
    <property type="match status" value="1"/>
</dbReference>
<dbReference type="SMART" id="SM00297">
    <property type="entry name" value="BROMO"/>
    <property type="match status" value="1"/>
</dbReference>
<dbReference type="SMART" id="SM00382">
    <property type="entry name" value="AAA"/>
    <property type="match status" value="1"/>
</dbReference>
<dbReference type="SUPFAM" id="SSF52540">
    <property type="entry name" value="P-loop containing nucleoside triphosphate hydrolases"/>
    <property type="match status" value="2"/>
</dbReference>
<dbReference type="InterPro" id="IPR003960">
    <property type="entry name" value="ATPase_AAA_CS"/>
</dbReference>
<feature type="compositionally biased region" description="Acidic residues" evidence="6">
    <location>
        <begin position="161"/>
        <end position="181"/>
    </location>
</feature>
<dbReference type="InterPro" id="IPR001487">
    <property type="entry name" value="Bromodomain"/>
</dbReference>
<keyword evidence="2" id="KW-0547">Nucleotide-binding</keyword>
<dbReference type="GO" id="GO:0006337">
    <property type="term" value="P:nucleosome disassembly"/>
    <property type="evidence" value="ECO:0007669"/>
    <property type="project" value="TreeGrafter"/>
</dbReference>
<dbReference type="GO" id="GO:0042393">
    <property type="term" value="F:histone binding"/>
    <property type="evidence" value="ECO:0007669"/>
    <property type="project" value="TreeGrafter"/>
</dbReference>
<dbReference type="GO" id="GO:0006334">
    <property type="term" value="P:nucleosome assembly"/>
    <property type="evidence" value="ECO:0007669"/>
    <property type="project" value="TreeGrafter"/>
</dbReference>
<dbReference type="Gene3D" id="3.40.50.300">
    <property type="entry name" value="P-loop containing nucleotide triphosphate hydrolases"/>
    <property type="match status" value="1"/>
</dbReference>
<feature type="region of interest" description="Disordered" evidence="6">
    <location>
        <begin position="1230"/>
        <end position="1396"/>
    </location>
</feature>
<dbReference type="PRINTS" id="PR00503">
    <property type="entry name" value="BROMODOMAIN"/>
</dbReference>
<feature type="compositionally biased region" description="Polar residues" evidence="6">
    <location>
        <begin position="1283"/>
        <end position="1296"/>
    </location>
</feature>
<dbReference type="FunFam" id="3.40.50.300:FF:000061">
    <property type="entry name" value="ATPase family, AAA domain-containing 2"/>
    <property type="match status" value="1"/>
</dbReference>
<evidence type="ECO:0000313" key="9">
    <source>
        <dbReference type="Proteomes" id="UP001374579"/>
    </source>
</evidence>
<dbReference type="Pfam" id="PF00439">
    <property type="entry name" value="Bromodomain"/>
    <property type="match status" value="1"/>
</dbReference>
<dbReference type="GO" id="GO:0045815">
    <property type="term" value="P:transcription initiation-coupled chromatin remodeling"/>
    <property type="evidence" value="ECO:0007669"/>
    <property type="project" value="TreeGrafter"/>
</dbReference>
<feature type="compositionally biased region" description="Basic residues" evidence="6">
    <location>
        <begin position="188"/>
        <end position="198"/>
    </location>
</feature>
<evidence type="ECO:0000256" key="2">
    <source>
        <dbReference type="ARBA" id="ARBA00022741"/>
    </source>
</evidence>
<evidence type="ECO:0000313" key="8">
    <source>
        <dbReference type="EMBL" id="KAK7100039.1"/>
    </source>
</evidence>
<reference evidence="8 9" key="1">
    <citation type="submission" date="2024-02" db="EMBL/GenBank/DDBJ databases">
        <title>Chromosome-scale genome assembly of the rough periwinkle Littorina saxatilis.</title>
        <authorList>
            <person name="De Jode A."/>
            <person name="Faria R."/>
            <person name="Formenti G."/>
            <person name="Sims Y."/>
            <person name="Smith T.P."/>
            <person name="Tracey A."/>
            <person name="Wood J.M.D."/>
            <person name="Zagrodzka Z.B."/>
            <person name="Johannesson K."/>
            <person name="Butlin R.K."/>
            <person name="Leder E.H."/>
        </authorList>
    </citation>
    <scope>NUCLEOTIDE SEQUENCE [LARGE SCALE GENOMIC DNA]</scope>
    <source>
        <strain evidence="8">Snail1</strain>
        <tissue evidence="8">Muscle</tissue>
    </source>
</reference>
<dbReference type="InterPro" id="IPR036427">
    <property type="entry name" value="Bromodomain-like_sf"/>
</dbReference>
<evidence type="ECO:0000259" key="7">
    <source>
        <dbReference type="PROSITE" id="PS50014"/>
    </source>
</evidence>
<comment type="caution">
    <text evidence="8">The sequence shown here is derived from an EMBL/GenBank/DDBJ whole genome shotgun (WGS) entry which is preliminary data.</text>
</comment>
<comment type="similarity">
    <text evidence="1">Belongs to the AAA ATPase family.</text>
</comment>
<dbReference type="InterPro" id="IPR003959">
    <property type="entry name" value="ATPase_AAA_core"/>
</dbReference>
<evidence type="ECO:0000256" key="1">
    <source>
        <dbReference type="ARBA" id="ARBA00006914"/>
    </source>
</evidence>
<name>A0AAN9GA20_9CAEN</name>
<dbReference type="Gene3D" id="1.20.920.10">
    <property type="entry name" value="Bromodomain-like"/>
    <property type="match status" value="1"/>
</dbReference>
<sequence length="1555" mass="173675">MVHTRHSGDVEVDSPPRFLSLEDKRSRKSRPLVSDVDEHDSDHSGIVYKDNNHSIFEEKLVESRLRPRTGPGAYNYVYGDSSEDDLMSRHRRARMLKESPFKVSRRDGRRAVMRGEPEPSSDEEEEPSRGRWRSAKTISVPKIRSREQPQDPHDDTRQDEPDGELEEDEEGDEEDDEDDDANNSALRRSSRLRKRPYRFRGTNKDLNKDGATTASLEREKRRRSDPNNSNEEFDDMYSRVKRPRTRKSDRGRRSASHSDGTNDDEKIDSADGTQQERRSYSLREHKPRTQLYIAPAIEAIKKKPKQPSLFRETPPRRIHKKAGSYRSPAHRRAHFRKRHAFHGSSSSTSSDPSDSGTETSDEQRFSRRKAKSMNKARSRICPLNFTPDMVSSSAVLKDRVRTGASLADVDPMEIDKSVRFDSVGGLQKHITALKEMVVFPLLYPEFYERFKVAPSRGVLFYGPPGTGKTLVARALANECSQGTQKVAFFMRKGADCLSKWVGEAERQLRLLFDKAYEMRPSIIFFDEIDGLAPVRSSRQDQIHSSIVSTLLALMDGIDSRGEIVVIGATNRVDAIDPALRRPGRFDREFHFPLPNLEDRERIFKIHTKNWNPPLRDDFIAEMAEKCSGYCGADIKSLVTEATHNALRRHYPQIYTTSDKLQLDISSITLTARDFAQGMTNIVPASQRAVPNPALALEASVRPLLSRALTKLQDALCGRFPFAKLERQQGGSGEGTAMLDIDLPSDEEENMPSIFLPGVRGNRSFTNLAPSPASFLQFSSGSSSFPVVFRPRMLVSGAQGQGQSVHLAPAALHLMEHLPVHALCSATLFAASAKMPEEACSNVFHEAKRTAPSIIFMPYINELWGVISDSLRVTFMTLIRGMSPSTPILLLATSEGLYSDLDDQLKMLFSFSGGEVVEVDGPNKEERCQFFSDLILHQTVRPPPTHKQAARRVLEPLAKAADPEPRKLTDREQRKLRAQEEDTLRELRIFLRDILSKLGREKKLSIFTKPVDTEEVPDYTEIIKNPMDLSTMMANIDLHKYNTASAFLDDIFLICSNALEYNPDHGPTDRAIRHRACALRDMAQALLRDELDPEFERLCQEITESRKRRGVDSSQTAPAFYRTRPLGAGFGAGEEPADQPIPEGCRYSRRVRGLEADQTLPLEAVEKTTQVEKTLLKVNKESPEKEGESEDIQGQAALPTEDGQKSDTAEQSLDDSMEMAEAKDVVADISDCKCPSSSTKGPSPVHSGKTSKGSSDSKLSSAAKRASIRKKCPWLATRRRRRFQSTPSNRAYLSPSQSHDRNSQSDGEQDWGDESMDRGHSPTAKPNDVWETGHRSHREYSPVSAANPANVSVAISTRTRSSLDTIPAIQDSSSADCSKPKAAATNSPAGAEDATKPVKAVAARSLDVDLMVVAIDSGLGSESNGDSRDSLDHNNSSSNRAAAQVDGENRVAGEEETGASTSTAGGPSFARTRARTQNPLQLRALAALEEESRVVRVDKERLSRLLETVVERTQGFNVEKLQHMYSILSCSIYSHRRHADKTQLLQEMEDTVQTFC</sequence>
<feature type="compositionally biased region" description="Basic and acidic residues" evidence="6">
    <location>
        <begin position="263"/>
        <end position="284"/>
    </location>
</feature>
<feature type="region of interest" description="Disordered" evidence="6">
    <location>
        <begin position="65"/>
        <end position="376"/>
    </location>
</feature>
<dbReference type="PROSITE" id="PS50014">
    <property type="entry name" value="BROMODOMAIN_2"/>
    <property type="match status" value="1"/>
</dbReference>
<feature type="compositionally biased region" description="Basic residues" evidence="6">
    <location>
        <begin position="366"/>
        <end position="376"/>
    </location>
</feature>
<dbReference type="GO" id="GO:0005634">
    <property type="term" value="C:nucleus"/>
    <property type="evidence" value="ECO:0007669"/>
    <property type="project" value="TreeGrafter"/>
</dbReference>
<feature type="compositionally biased region" description="Basic and acidic residues" evidence="6">
    <location>
        <begin position="144"/>
        <end position="160"/>
    </location>
</feature>
<dbReference type="PROSITE" id="PS00674">
    <property type="entry name" value="AAA"/>
    <property type="match status" value="1"/>
</dbReference>
<dbReference type="EMBL" id="JBAMIC010000011">
    <property type="protein sequence ID" value="KAK7100039.1"/>
    <property type="molecule type" value="Genomic_DNA"/>
</dbReference>
<organism evidence="8 9">
    <name type="scientific">Littorina saxatilis</name>
    <dbReference type="NCBI Taxonomy" id="31220"/>
    <lineage>
        <taxon>Eukaryota</taxon>
        <taxon>Metazoa</taxon>
        <taxon>Spiralia</taxon>
        <taxon>Lophotrochozoa</taxon>
        <taxon>Mollusca</taxon>
        <taxon>Gastropoda</taxon>
        <taxon>Caenogastropoda</taxon>
        <taxon>Littorinimorpha</taxon>
        <taxon>Littorinoidea</taxon>
        <taxon>Littorinidae</taxon>
        <taxon>Littorina</taxon>
    </lineage>
</organism>
<dbReference type="GO" id="GO:0005524">
    <property type="term" value="F:ATP binding"/>
    <property type="evidence" value="ECO:0007669"/>
    <property type="project" value="UniProtKB-KW"/>
</dbReference>
<keyword evidence="3" id="KW-0067">ATP-binding</keyword>
<keyword evidence="9" id="KW-1185">Reference proteome</keyword>
<dbReference type="Proteomes" id="UP001374579">
    <property type="component" value="Unassembled WGS sequence"/>
</dbReference>
<proteinExistence type="inferred from homology"/>
<dbReference type="PANTHER" id="PTHR23069:SF0">
    <property type="entry name" value="TAT-BINDING HOMOLOG 7"/>
    <property type="match status" value="1"/>
</dbReference>
<dbReference type="GO" id="GO:0016887">
    <property type="term" value="F:ATP hydrolysis activity"/>
    <property type="evidence" value="ECO:0007669"/>
    <property type="project" value="InterPro"/>
</dbReference>
<feature type="region of interest" description="Disordered" evidence="6">
    <location>
        <begin position="1"/>
        <end position="46"/>
    </location>
</feature>
<dbReference type="Pfam" id="PF00004">
    <property type="entry name" value="AAA"/>
    <property type="match status" value="1"/>
</dbReference>
<feature type="compositionally biased region" description="Low complexity" evidence="6">
    <location>
        <begin position="1246"/>
        <end position="1264"/>
    </location>
</feature>
<feature type="domain" description="Bromo" evidence="7">
    <location>
        <begin position="998"/>
        <end position="1068"/>
    </location>
</feature>
<dbReference type="Pfam" id="PF17862">
    <property type="entry name" value="AAA_lid_3"/>
    <property type="match status" value="1"/>
</dbReference>
<feature type="compositionally biased region" description="Basic and acidic residues" evidence="6">
    <location>
        <begin position="95"/>
        <end position="117"/>
    </location>
</feature>
<dbReference type="CDD" id="cd05528">
    <property type="entry name" value="Bromo_AAA"/>
    <property type="match status" value="1"/>
</dbReference>
<dbReference type="FunFam" id="1.10.8.60:FF:000016">
    <property type="entry name" value="ATPase family AAA domain-containing protein 2B"/>
    <property type="match status" value="1"/>
</dbReference>
<feature type="region of interest" description="Disordered" evidence="6">
    <location>
        <begin position="1177"/>
        <end position="1213"/>
    </location>
</feature>
<feature type="compositionally biased region" description="Polar residues" evidence="6">
    <location>
        <begin position="1354"/>
        <end position="1375"/>
    </location>
</feature>
<protein>
    <recommendedName>
        <fullName evidence="7">Bromo domain-containing protein</fullName>
    </recommendedName>
</protein>
<feature type="compositionally biased region" description="Low complexity" evidence="6">
    <location>
        <begin position="1340"/>
        <end position="1353"/>
    </location>
</feature>
<feature type="compositionally biased region" description="Basic and acidic residues" evidence="6">
    <location>
        <begin position="216"/>
        <end position="225"/>
    </location>
</feature>
<feature type="compositionally biased region" description="Low complexity" evidence="6">
    <location>
        <begin position="342"/>
        <end position="358"/>
    </location>
</feature>
<evidence type="ECO:0000256" key="5">
    <source>
        <dbReference type="PROSITE-ProRule" id="PRU00035"/>
    </source>
</evidence>
<evidence type="ECO:0000256" key="4">
    <source>
        <dbReference type="ARBA" id="ARBA00023117"/>
    </source>
</evidence>
<dbReference type="Gene3D" id="1.10.8.60">
    <property type="match status" value="1"/>
</dbReference>
<dbReference type="InterPro" id="IPR041569">
    <property type="entry name" value="AAA_lid_3"/>
</dbReference>
<feature type="compositionally biased region" description="Basic and acidic residues" evidence="6">
    <location>
        <begin position="1330"/>
        <end position="1339"/>
    </location>
</feature>
<dbReference type="InterPro" id="IPR045199">
    <property type="entry name" value="ATAD2-like"/>
</dbReference>
<evidence type="ECO:0000256" key="6">
    <source>
        <dbReference type="SAM" id="MobiDB-lite"/>
    </source>
</evidence>
<evidence type="ECO:0000256" key="3">
    <source>
        <dbReference type="ARBA" id="ARBA00022840"/>
    </source>
</evidence>
<dbReference type="InterPro" id="IPR027417">
    <property type="entry name" value="P-loop_NTPase"/>
</dbReference>
<gene>
    <name evidence="8" type="ORF">V1264_023048</name>
</gene>
<dbReference type="InterPro" id="IPR003593">
    <property type="entry name" value="AAA+_ATPase"/>
</dbReference>
<dbReference type="SUPFAM" id="SSF47370">
    <property type="entry name" value="Bromodomain"/>
    <property type="match status" value="1"/>
</dbReference>
<dbReference type="GO" id="GO:0003682">
    <property type="term" value="F:chromatin binding"/>
    <property type="evidence" value="ECO:0007669"/>
    <property type="project" value="TreeGrafter"/>
</dbReference>
<feature type="compositionally biased region" description="Basic residues" evidence="6">
    <location>
        <begin position="1265"/>
        <end position="1282"/>
    </location>
</feature>
<feature type="compositionally biased region" description="Basic residues" evidence="6">
    <location>
        <begin position="316"/>
        <end position="341"/>
    </location>
</feature>
<feature type="region of interest" description="Disordered" evidence="6">
    <location>
        <begin position="1417"/>
        <end position="1475"/>
    </location>
</feature>
<accession>A0AAN9GA20</accession>